<reference evidence="1 2" key="1">
    <citation type="journal article" date="2012" name="J. Bacteriol.">
        <title>Complete genome sequences of Desulfosporosinus orientis DSM765T, Desulfosporosinus youngiae DSM17734T, Desulfosporosinus meridiei DSM13257T, and Desulfosporosinus acidiphilus DSM22704T.</title>
        <authorList>
            <person name="Pester M."/>
            <person name="Brambilla E."/>
            <person name="Alazard D."/>
            <person name="Rattei T."/>
            <person name="Weinmaier T."/>
            <person name="Han J."/>
            <person name="Lucas S."/>
            <person name="Lapidus A."/>
            <person name="Cheng J.F."/>
            <person name="Goodwin L."/>
            <person name="Pitluck S."/>
            <person name="Peters L."/>
            <person name="Ovchinnikova G."/>
            <person name="Teshima H."/>
            <person name="Detter J.C."/>
            <person name="Han C.S."/>
            <person name="Tapia R."/>
            <person name="Land M.L."/>
            <person name="Hauser L."/>
            <person name="Kyrpides N.C."/>
            <person name="Ivanova N.N."/>
            <person name="Pagani I."/>
            <person name="Huntmann M."/>
            <person name="Wei C.L."/>
            <person name="Davenport K.W."/>
            <person name="Daligault H."/>
            <person name="Chain P.S."/>
            <person name="Chen A."/>
            <person name="Mavromatis K."/>
            <person name="Markowitz V."/>
            <person name="Szeto E."/>
            <person name="Mikhailova N."/>
            <person name="Pati A."/>
            <person name="Wagner M."/>
            <person name="Woyke T."/>
            <person name="Ollivier B."/>
            <person name="Klenk H.P."/>
            <person name="Spring S."/>
            <person name="Loy A."/>
        </authorList>
    </citation>
    <scope>NUCLEOTIDE SEQUENCE [LARGE SCALE GENOMIC DNA]</scope>
    <source>
        <strain evidence="2">DSM 22704 / JCM 16185 / SJ4</strain>
    </source>
</reference>
<dbReference type="eggNOG" id="ENOG5033K26">
    <property type="taxonomic scope" value="Bacteria"/>
</dbReference>
<dbReference type="OrthoDB" id="2063617at2"/>
<dbReference type="InterPro" id="IPR049254">
    <property type="entry name" value="Phage_tail_terminator"/>
</dbReference>
<sequence>MVTLLAVKRAMNQVLAPIGLKIYGNEVKEGFSRPCFFVNLVPVKSEILKKDTRENSLMVEMVYFSESKTDLENLQMYDTLQGLLTPILVIGTRNLLVQNFRAEVIDELDHIYSVKFDLNFYDEIVDTTPEPDPMETLTIQLGGQ</sequence>
<gene>
    <name evidence="1" type="ordered locus">Desaci_1306</name>
</gene>
<protein>
    <submittedName>
        <fullName evidence="1">Uncharacterized protein</fullName>
    </submittedName>
</protein>
<evidence type="ECO:0000313" key="1">
    <source>
        <dbReference type="EMBL" id="AFM40332.1"/>
    </source>
</evidence>
<dbReference type="KEGG" id="dai:Desaci_1306"/>
<dbReference type="STRING" id="646529.Desaci_1306"/>
<dbReference type="Proteomes" id="UP000002892">
    <property type="component" value="Chromosome"/>
</dbReference>
<dbReference type="Pfam" id="PF20765">
    <property type="entry name" value="Phage_tail_terminator_8"/>
    <property type="match status" value="1"/>
</dbReference>
<organism evidence="1 2">
    <name type="scientific">Desulfosporosinus acidiphilus (strain DSM 22704 / JCM 16185 / SJ4)</name>
    <dbReference type="NCBI Taxonomy" id="646529"/>
    <lineage>
        <taxon>Bacteria</taxon>
        <taxon>Bacillati</taxon>
        <taxon>Bacillota</taxon>
        <taxon>Clostridia</taxon>
        <taxon>Eubacteriales</taxon>
        <taxon>Desulfitobacteriaceae</taxon>
        <taxon>Desulfosporosinus</taxon>
    </lineage>
</organism>
<proteinExistence type="predicted"/>
<name>I4D3F8_DESAJ</name>
<dbReference type="RefSeq" id="WP_014826339.1">
    <property type="nucleotide sequence ID" value="NC_018068.1"/>
</dbReference>
<dbReference type="EMBL" id="CP003639">
    <property type="protein sequence ID" value="AFM40332.1"/>
    <property type="molecule type" value="Genomic_DNA"/>
</dbReference>
<dbReference type="HOGENOM" id="CLU_136731_1_0_9"/>
<accession>I4D3F8</accession>
<evidence type="ECO:0000313" key="2">
    <source>
        <dbReference type="Proteomes" id="UP000002892"/>
    </source>
</evidence>
<dbReference type="AlphaFoldDB" id="I4D3F8"/>
<keyword evidence="2" id="KW-1185">Reference proteome</keyword>